<dbReference type="InterPro" id="IPR011047">
    <property type="entry name" value="Quinoprotein_ADH-like_sf"/>
</dbReference>
<dbReference type="NCBIfam" id="TIGR04183">
    <property type="entry name" value="Por_Secre_tail"/>
    <property type="match status" value="1"/>
</dbReference>
<dbReference type="SUPFAM" id="SSF50998">
    <property type="entry name" value="Quinoprotein alcohol dehydrogenase-like"/>
    <property type="match status" value="1"/>
</dbReference>
<keyword evidence="1" id="KW-0732">Signal</keyword>
<sequence length="555" mass="57717">MRSLIFCVALLFSLAHRSIAQSSPTWLWSQQIGGTGDDYPGAVATDIIGNTVATGYFEGTVQLGTTSLSCQTGSTRNIYVAKYDGAGALLWARRAGDAGPGNGYTATSLNITTDNAGNVYVVGDYTGTITFGTITLTGNNFGINAFLVKYSASGIPVWAKTISSQTGSDNHAVAVDANENVIVAGTYSGTASFGALSLTSLSTVNTDAFLAKYDNQGIIQWARSLGGSSDDDVAGIRLDSQGNVFVAGSFASYLTLGGQSIVSNGLYDAFLAKYDAQGILAWANNYGGAGDDFATAVAVDAIGNAWLGGVFNATASFGIALSLVSQGNTDGFVLKCNGAGNATWVHRIGGIGYDEVGSLTTGLNGDVYALSSFEGTITLGSQTLISAGSGDVVLERLSTMGNTAWAVRGGGVGYEVARGVAYGVNGRLSLTVGFGNTTQFGPFASSSRGKFDTVVLQIQDNALLGSKQSQALNWQAYPNPFSRQLTVDVSQLSRSVEVCLKDAVGREVLRQSIPVSTGQKECVLPIGDNLTSGIYWLQLITEGHVIETKRLIKLP</sequence>
<dbReference type="InterPro" id="IPR026444">
    <property type="entry name" value="Secre_tail"/>
</dbReference>
<feature type="signal peptide" evidence="1">
    <location>
        <begin position="1"/>
        <end position="22"/>
    </location>
</feature>
<evidence type="ECO:0000256" key="1">
    <source>
        <dbReference type="SAM" id="SignalP"/>
    </source>
</evidence>
<comment type="caution">
    <text evidence="2">The sequence shown here is derived from an EMBL/GenBank/DDBJ whole genome shotgun (WGS) entry which is preliminary data.</text>
</comment>
<evidence type="ECO:0000313" key="2">
    <source>
        <dbReference type="EMBL" id="NKI91887.1"/>
    </source>
</evidence>
<gene>
    <name evidence="2" type="ORF">HBN54_004510</name>
</gene>
<dbReference type="Proteomes" id="UP000717634">
    <property type="component" value="Unassembled WGS sequence"/>
</dbReference>
<dbReference type="PANTHER" id="PTHR35580">
    <property type="entry name" value="CELL SURFACE GLYCOPROTEIN (S-LAYER PROTEIN)-LIKE PROTEIN"/>
    <property type="match status" value="1"/>
</dbReference>
<feature type="chain" id="PRO_5047386476" description="T9SS type A sorting domain-containing protein" evidence="1">
    <location>
        <begin position="23"/>
        <end position="555"/>
    </location>
</feature>
<dbReference type="InterPro" id="IPR052918">
    <property type="entry name" value="Motility_Chemotaxis_Reg"/>
</dbReference>
<evidence type="ECO:0008006" key="4">
    <source>
        <dbReference type="Google" id="ProtNLM"/>
    </source>
</evidence>
<accession>A0ABX1HNQ8</accession>
<proteinExistence type="predicted"/>
<dbReference type="EMBL" id="JAAVTK010000025">
    <property type="protein sequence ID" value="NKI91887.1"/>
    <property type="molecule type" value="Genomic_DNA"/>
</dbReference>
<reference evidence="2 3" key="1">
    <citation type="submission" date="2020-03" db="EMBL/GenBank/DDBJ databases">
        <title>Genomic Encyclopedia of Type Strains, Phase IV (KMG-V): Genome sequencing to study the core and pangenomes of soil and plant-associated prokaryotes.</title>
        <authorList>
            <person name="Whitman W."/>
        </authorList>
    </citation>
    <scope>NUCLEOTIDE SEQUENCE [LARGE SCALE GENOMIC DNA]</scope>
    <source>
        <strain evidence="2 3">1B</strain>
    </source>
</reference>
<protein>
    <recommendedName>
        <fullName evidence="4">T9SS type A sorting domain-containing protein</fullName>
    </recommendedName>
</protein>
<organism evidence="2 3">
    <name type="scientific">Hymenobacter artigasi</name>
    <dbReference type="NCBI Taxonomy" id="2719616"/>
    <lineage>
        <taxon>Bacteria</taxon>
        <taxon>Pseudomonadati</taxon>
        <taxon>Bacteroidota</taxon>
        <taxon>Cytophagia</taxon>
        <taxon>Cytophagales</taxon>
        <taxon>Hymenobacteraceae</taxon>
        <taxon>Hymenobacter</taxon>
    </lineage>
</organism>
<evidence type="ECO:0000313" key="3">
    <source>
        <dbReference type="Proteomes" id="UP000717634"/>
    </source>
</evidence>
<dbReference type="RefSeq" id="WP_168675432.1">
    <property type="nucleotide sequence ID" value="NZ_JAAVTK010000025.1"/>
</dbReference>
<name>A0ABX1HNQ8_9BACT</name>
<dbReference type="PANTHER" id="PTHR35580:SF1">
    <property type="entry name" value="PHYTASE-LIKE DOMAIN-CONTAINING PROTEIN"/>
    <property type="match status" value="1"/>
</dbReference>
<keyword evidence="3" id="KW-1185">Reference proteome</keyword>